<proteinExistence type="inferred from homology"/>
<evidence type="ECO:0008006" key="7">
    <source>
        <dbReference type="Google" id="ProtNLM"/>
    </source>
</evidence>
<reference evidence="5" key="1">
    <citation type="submission" date="2019-03" db="EMBL/GenBank/DDBJ databases">
        <title>Long read genome sequence of the mycoparasitic Pythium oligandrum ATCC 38472 isolated from sugarbeet rhizosphere.</title>
        <authorList>
            <person name="Gaulin E."/>
        </authorList>
    </citation>
    <scope>NUCLEOTIDE SEQUENCE</scope>
    <source>
        <strain evidence="5">ATCC 38472_TT</strain>
    </source>
</reference>
<dbReference type="PANTHER" id="PTHR43708">
    <property type="entry name" value="CONSERVED EXPRESSED OXIDOREDUCTASE (EUROFUNG)"/>
    <property type="match status" value="1"/>
</dbReference>
<feature type="domain" description="GFO/IDH/MocA-like oxidoreductase" evidence="4">
    <location>
        <begin position="128"/>
        <end position="249"/>
    </location>
</feature>
<evidence type="ECO:0000259" key="4">
    <source>
        <dbReference type="Pfam" id="PF22725"/>
    </source>
</evidence>
<dbReference type="EMBL" id="SPLM01000108">
    <property type="protein sequence ID" value="TMW60490.1"/>
    <property type="molecule type" value="Genomic_DNA"/>
</dbReference>
<sequence>MSAIRVGLVGFGTASSIFHAPLLQSNGHFVITHVFERSTSKSEVLEPTPAIVRTIEELLAAPIDLVVIATPTSVHFQQAKQAIQAKKHVVVDKPLCLAPEEAEELVRLAAENGVLFTVFQNRRWDSDFLTIKNVIEQGKLGELTHYEAHFDRYRPTLKGYWKEKAAPGGGMLYDLGAHLVDQALQLFGIPDTVNADVQIQREGAENDDFFRLELVYNDRPNLKVVLTAGMLVKESGPKFILEGTKGRLEKHGEDLQEQLLRDGKRPGDSLWGREPEAQFASIRPAGGDSESSEHVTNLVGSYEVFYANVAKAILGKESLLVDPREIVAQIRILEDAKKTTRVNRVSV</sequence>
<dbReference type="PANTHER" id="PTHR43708:SF5">
    <property type="entry name" value="CONSERVED EXPRESSED OXIDOREDUCTASE (EUROFUNG)-RELATED"/>
    <property type="match status" value="1"/>
</dbReference>
<evidence type="ECO:0000259" key="3">
    <source>
        <dbReference type="Pfam" id="PF01408"/>
    </source>
</evidence>
<dbReference type="InterPro" id="IPR051317">
    <property type="entry name" value="Gfo/Idh/MocA_oxidoreduct"/>
</dbReference>
<dbReference type="Pfam" id="PF22725">
    <property type="entry name" value="GFO_IDH_MocA_C3"/>
    <property type="match status" value="1"/>
</dbReference>
<evidence type="ECO:0000256" key="2">
    <source>
        <dbReference type="ARBA" id="ARBA00023002"/>
    </source>
</evidence>
<dbReference type="Gene3D" id="3.40.50.720">
    <property type="entry name" value="NAD(P)-binding Rossmann-like Domain"/>
    <property type="match status" value="1"/>
</dbReference>
<keyword evidence="2" id="KW-0560">Oxidoreductase</keyword>
<evidence type="ECO:0000313" key="6">
    <source>
        <dbReference type="Proteomes" id="UP000794436"/>
    </source>
</evidence>
<dbReference type="AlphaFoldDB" id="A0A8K1CCA8"/>
<dbReference type="Proteomes" id="UP000794436">
    <property type="component" value="Unassembled WGS sequence"/>
</dbReference>
<evidence type="ECO:0000256" key="1">
    <source>
        <dbReference type="ARBA" id="ARBA00010928"/>
    </source>
</evidence>
<dbReference type="InterPro" id="IPR055170">
    <property type="entry name" value="GFO_IDH_MocA-like_dom"/>
</dbReference>
<dbReference type="SUPFAM" id="SSF51735">
    <property type="entry name" value="NAD(P)-binding Rossmann-fold domains"/>
    <property type="match status" value="1"/>
</dbReference>
<dbReference type="InterPro" id="IPR000683">
    <property type="entry name" value="Gfo/Idh/MocA-like_OxRdtase_N"/>
</dbReference>
<dbReference type="GO" id="GO:0000166">
    <property type="term" value="F:nucleotide binding"/>
    <property type="evidence" value="ECO:0007669"/>
    <property type="project" value="InterPro"/>
</dbReference>
<gene>
    <name evidence="5" type="ORF">Poli38472_000532</name>
</gene>
<dbReference type="OrthoDB" id="446809at2759"/>
<dbReference type="GO" id="GO:0016491">
    <property type="term" value="F:oxidoreductase activity"/>
    <property type="evidence" value="ECO:0007669"/>
    <property type="project" value="UniProtKB-KW"/>
</dbReference>
<dbReference type="Gene3D" id="3.30.360.10">
    <property type="entry name" value="Dihydrodipicolinate Reductase, domain 2"/>
    <property type="match status" value="1"/>
</dbReference>
<organism evidence="5 6">
    <name type="scientific">Pythium oligandrum</name>
    <name type="common">Mycoparasitic fungus</name>
    <dbReference type="NCBI Taxonomy" id="41045"/>
    <lineage>
        <taxon>Eukaryota</taxon>
        <taxon>Sar</taxon>
        <taxon>Stramenopiles</taxon>
        <taxon>Oomycota</taxon>
        <taxon>Peronosporomycetes</taxon>
        <taxon>Pythiales</taxon>
        <taxon>Pythiaceae</taxon>
        <taxon>Pythium</taxon>
    </lineage>
</organism>
<dbReference type="SUPFAM" id="SSF55347">
    <property type="entry name" value="Glyceraldehyde-3-phosphate dehydrogenase-like, C-terminal domain"/>
    <property type="match status" value="1"/>
</dbReference>
<dbReference type="Pfam" id="PF01408">
    <property type="entry name" value="GFO_IDH_MocA"/>
    <property type="match status" value="1"/>
</dbReference>
<evidence type="ECO:0000313" key="5">
    <source>
        <dbReference type="EMBL" id="TMW60490.1"/>
    </source>
</evidence>
<comment type="similarity">
    <text evidence="1">Belongs to the Gfo/Idh/MocA family.</text>
</comment>
<dbReference type="InterPro" id="IPR036291">
    <property type="entry name" value="NAD(P)-bd_dom_sf"/>
</dbReference>
<protein>
    <recommendedName>
        <fullName evidence="7">Oxidoreductase</fullName>
    </recommendedName>
</protein>
<name>A0A8K1CCA8_PYTOL</name>
<accession>A0A8K1CCA8</accession>
<comment type="caution">
    <text evidence="5">The sequence shown here is derived from an EMBL/GenBank/DDBJ whole genome shotgun (WGS) entry which is preliminary data.</text>
</comment>
<feature type="domain" description="Gfo/Idh/MocA-like oxidoreductase N-terminal" evidence="3">
    <location>
        <begin position="4"/>
        <end position="118"/>
    </location>
</feature>
<keyword evidence="6" id="KW-1185">Reference proteome</keyword>